<dbReference type="InterPro" id="IPR012337">
    <property type="entry name" value="RNaseH-like_sf"/>
</dbReference>
<keyword evidence="1" id="KW-1133">Transmembrane helix</keyword>
<organism evidence="2 3">
    <name type="scientific">Alteromonas australica</name>
    <dbReference type="NCBI Taxonomy" id="589873"/>
    <lineage>
        <taxon>Bacteria</taxon>
        <taxon>Pseudomonadati</taxon>
        <taxon>Pseudomonadota</taxon>
        <taxon>Gammaproteobacteria</taxon>
        <taxon>Alteromonadales</taxon>
        <taxon>Alteromonadaceae</taxon>
        <taxon>Alteromonas/Salinimonas group</taxon>
        <taxon>Alteromonas</taxon>
    </lineage>
</organism>
<proteinExistence type="predicted"/>
<dbReference type="SUPFAM" id="SSF53098">
    <property type="entry name" value="Ribonuclease H-like"/>
    <property type="match status" value="1"/>
</dbReference>
<keyword evidence="1" id="KW-0472">Membrane</keyword>
<name>A0A350P3Q0_9ALTE</name>
<dbReference type="EMBL" id="DNAN01000327">
    <property type="protein sequence ID" value="HAW75917.1"/>
    <property type="molecule type" value="Genomic_DNA"/>
</dbReference>
<keyword evidence="1" id="KW-0812">Transmembrane</keyword>
<gene>
    <name evidence="2" type="ORF">DCW74_09325</name>
</gene>
<protein>
    <submittedName>
        <fullName evidence="2">Uncharacterized protein</fullName>
    </submittedName>
</protein>
<dbReference type="Proteomes" id="UP000263517">
    <property type="component" value="Unassembled WGS sequence"/>
</dbReference>
<sequence length="263" mass="30221">MPSELKKLERRKKAQKHLDDISGREEHVLVVHYSCESFYNRPEGQTPRVTSIAARNYASGQTASFSIHKIAELKGVAFADIDNEYDKLEKEMLKEFYEFMEKHKSHDWIHWNMRDINYGFPALEHRYRVLKGKPIELDESRKFDLSRALVAIFGNNYIGHPRLVNLMEANHITALDLLDGPGEAAAFENKEFVKLHQSTLRKVDVLANIMGRVIDGSIKTNATWRDKHGIHPKIVLEYIAKHWVLSLLASIVGIGSGIYGFFF</sequence>
<accession>A0A350P3Q0</accession>
<comment type="caution">
    <text evidence="2">The sequence shown here is derived from an EMBL/GenBank/DDBJ whole genome shotgun (WGS) entry which is preliminary data.</text>
</comment>
<evidence type="ECO:0000313" key="2">
    <source>
        <dbReference type="EMBL" id="HAW75917.1"/>
    </source>
</evidence>
<feature type="transmembrane region" description="Helical" evidence="1">
    <location>
        <begin position="243"/>
        <end position="262"/>
    </location>
</feature>
<dbReference type="AlphaFoldDB" id="A0A350P3Q0"/>
<evidence type="ECO:0000256" key="1">
    <source>
        <dbReference type="SAM" id="Phobius"/>
    </source>
</evidence>
<reference evidence="2 3" key="1">
    <citation type="journal article" date="2018" name="Nat. Biotechnol.">
        <title>A standardized bacterial taxonomy based on genome phylogeny substantially revises the tree of life.</title>
        <authorList>
            <person name="Parks D.H."/>
            <person name="Chuvochina M."/>
            <person name="Waite D.W."/>
            <person name="Rinke C."/>
            <person name="Skarshewski A."/>
            <person name="Chaumeil P.A."/>
            <person name="Hugenholtz P."/>
        </authorList>
    </citation>
    <scope>NUCLEOTIDE SEQUENCE [LARGE SCALE GENOMIC DNA]</scope>
    <source>
        <strain evidence="2">UBA11978</strain>
    </source>
</reference>
<evidence type="ECO:0000313" key="3">
    <source>
        <dbReference type="Proteomes" id="UP000263517"/>
    </source>
</evidence>